<dbReference type="CDD" id="cd03401">
    <property type="entry name" value="SPFH_prohibitin"/>
    <property type="match status" value="1"/>
</dbReference>
<dbReference type="GO" id="GO:0016020">
    <property type="term" value="C:membrane"/>
    <property type="evidence" value="ECO:0007669"/>
    <property type="project" value="InterPro"/>
</dbReference>
<protein>
    <submittedName>
        <fullName evidence="2">SPFH domain / Band 7 family</fullName>
    </submittedName>
</protein>
<keyword evidence="3" id="KW-1185">Reference proteome</keyword>
<dbReference type="SUPFAM" id="SSF117892">
    <property type="entry name" value="Band 7/SPFH domain"/>
    <property type="match status" value="1"/>
</dbReference>
<organism evidence="2 3">
    <name type="scientific">Serratia phage BF</name>
    <dbReference type="NCBI Taxonomy" id="1962671"/>
    <lineage>
        <taxon>Viruses</taxon>
        <taxon>Duplodnaviria</taxon>
        <taxon>Heunggongvirae</taxon>
        <taxon>Uroviricota</taxon>
        <taxon>Caudoviricetes</taxon>
        <taxon>Eneladusvirus</taxon>
        <taxon>Eneladusvirus BF</taxon>
    </lineage>
</organism>
<dbReference type="Pfam" id="PF01145">
    <property type="entry name" value="Band_7"/>
    <property type="match status" value="1"/>
</dbReference>
<dbReference type="EMBL" id="KY630187">
    <property type="protein sequence ID" value="AQW88547.1"/>
    <property type="molecule type" value="Genomic_DNA"/>
</dbReference>
<accession>A0A1S6UA41</accession>
<proteinExistence type="predicted"/>
<dbReference type="Proteomes" id="UP000221837">
    <property type="component" value="Genome"/>
</dbReference>
<evidence type="ECO:0000313" key="2">
    <source>
        <dbReference type="EMBL" id="AQW88547.1"/>
    </source>
</evidence>
<feature type="domain" description="Band 7" evidence="1">
    <location>
        <begin position="23"/>
        <end position="186"/>
    </location>
</feature>
<dbReference type="InterPro" id="IPR036013">
    <property type="entry name" value="Band_7/SPFH_dom_sf"/>
</dbReference>
<name>A0A1S6UA41_9CAUD</name>
<dbReference type="InterPro" id="IPR001107">
    <property type="entry name" value="Band_7"/>
</dbReference>
<evidence type="ECO:0000313" key="3">
    <source>
        <dbReference type="Proteomes" id="UP000221837"/>
    </source>
</evidence>
<dbReference type="SMART" id="SM00244">
    <property type="entry name" value="PHB"/>
    <property type="match status" value="1"/>
</dbReference>
<dbReference type="OrthoDB" id="17954at10239"/>
<dbReference type="InterPro" id="IPR000163">
    <property type="entry name" value="Prohibitin"/>
</dbReference>
<reference evidence="2" key="1">
    <citation type="submission" date="2017-02" db="EMBL/GenBank/DDBJ databases">
        <title>Genome sequence of Serratia marcescens phage BF.</title>
        <authorList>
            <person name="Casey E."/>
            <person name="Fitzgerald B."/>
            <person name="Mahony J."/>
            <person name="Lugli G."/>
            <person name="Ventura M."/>
            <person name="van Sinderen D."/>
        </authorList>
    </citation>
    <scope>NUCLEOTIDE SEQUENCE [LARGE SCALE GENOMIC DNA]</scope>
</reference>
<gene>
    <name evidence="2" type="ORF">BF_0022</name>
</gene>
<dbReference type="Gene3D" id="3.30.479.30">
    <property type="entry name" value="Band 7 domain"/>
    <property type="match status" value="1"/>
</dbReference>
<evidence type="ECO:0000259" key="1">
    <source>
        <dbReference type="SMART" id="SM00244"/>
    </source>
</evidence>
<dbReference type="PANTHER" id="PTHR42911:SF2">
    <property type="entry name" value="PROHIBITIN FAMILY PROTEIN"/>
    <property type="match status" value="1"/>
</dbReference>
<dbReference type="PANTHER" id="PTHR42911">
    <property type="entry name" value="MODULATOR OF FTSH PROTEASE HFLC"/>
    <property type="match status" value="1"/>
</dbReference>
<sequence length="285" mass="30666">MGKHIFWGCLGLIGLLAIGALLGSFYTVDQQDRGVVLTNGKITEIAEPGLNWKKPFVTSVIEIPVTGQNKSYPNLKAYSRDQQPADMSVSVSFAVPAGKVGDLYSTFGTIENLTARVIDRQVPQAVENVFGQFNAITAVQDRNKLVTNLNIAIKKAMENYPVIIESVQVENLSFSPAYEKSIEERMQAEIAVTKREQDFAQAKISASITVANAQAEADSQLAKATAAAKATRLQGEADAAAIKAKSDALSNNPQLVQLAAVDKWDGVLPTQMVPGSTVPFVNLNK</sequence>